<accession>A0AAE1B8D8</accession>
<name>A0AAE1B8D8_9GAST</name>
<dbReference type="PANTHER" id="PTHR16897">
    <property type="entry name" value="OS10G0105400 PROTEIN"/>
    <property type="match status" value="1"/>
</dbReference>
<dbReference type="PANTHER" id="PTHR16897:SF2">
    <property type="entry name" value="OS03G0226600 PROTEIN"/>
    <property type="match status" value="1"/>
</dbReference>
<gene>
    <name evidence="1" type="ORF">RRG08_010052</name>
</gene>
<sequence length="720" mass="78421">MADSFSSGTTYYNKVKAEDWAGNVSPVSLSDGIVVDTSGPQLVNQLYMSTTELIQNPSFETDTYTVSAAVCDGSDPTSWSLNADGCVKLQMSSAPIAAHDSQYILMSGDLSQTVSVTSGGLYRLEIKVGYPQVLDDHHKAIDGYVSLGLDSHAFHLDPDKCEGRCEIETENSILWNTLTFYHTAVSNSLTVVIGTRFTTSDMRLAVDAVSLVRVYYSQQFSGQPVEPSTETTALFLPHWSSVNSVWHFEDPQTVIVDYMWAVGTIPGGTQLQNFVSVGKLNHGVAANLALTHNATVYVTVVATNLAGLTTKVNLNPVIVDMTGPEILDLSDSSGLDIDYQTSYTIAANWAIRDNESNTDHCVWAIGSIPGGYDVKIFESLPALASYSVSHGVNSVDYPAPYKFYTTVRCYNTLGLFTVAYTNGVTVVSPNRNDGIQSMQILADSSTYRFASDQCLTTSDNIRLKWDLEQTDTLIKKYKFGVRDLTPDPEYLVTVNCTDDNALVNGTSFNDTSLNITSDNSTSYLCNCTYENMTIAGNLTEGENGTGSFCIATTWLTNTSAIDRTVTERMSPESDFPLFAASLHDVSVITSRNVSISVTPVDIFDAEMQGQDSMVIVSPPGPQIVGGMVIPDSNLTSTNLTVDWTGVFSSYWSDLVYEVTVGSKIGASNIVQWQETTDTTMTLELSNSEVKEFNLSLVITAYDQCGLYNTYNSELFPINLP</sequence>
<organism evidence="1 2">
    <name type="scientific">Elysia crispata</name>
    <name type="common">lettuce slug</name>
    <dbReference type="NCBI Taxonomy" id="231223"/>
    <lineage>
        <taxon>Eukaryota</taxon>
        <taxon>Metazoa</taxon>
        <taxon>Spiralia</taxon>
        <taxon>Lophotrochozoa</taxon>
        <taxon>Mollusca</taxon>
        <taxon>Gastropoda</taxon>
        <taxon>Heterobranchia</taxon>
        <taxon>Euthyneura</taxon>
        <taxon>Panpulmonata</taxon>
        <taxon>Sacoglossa</taxon>
        <taxon>Placobranchoidea</taxon>
        <taxon>Plakobranchidae</taxon>
        <taxon>Elysia</taxon>
    </lineage>
</organism>
<evidence type="ECO:0000313" key="1">
    <source>
        <dbReference type="EMBL" id="KAK3801472.1"/>
    </source>
</evidence>
<dbReference type="EMBL" id="JAWDGP010000310">
    <property type="protein sequence ID" value="KAK3801472.1"/>
    <property type="molecule type" value="Genomic_DNA"/>
</dbReference>
<dbReference type="AlphaFoldDB" id="A0AAE1B8D8"/>
<proteinExistence type="predicted"/>
<evidence type="ECO:0000313" key="2">
    <source>
        <dbReference type="Proteomes" id="UP001283361"/>
    </source>
</evidence>
<reference evidence="1" key="1">
    <citation type="journal article" date="2023" name="G3 (Bethesda)">
        <title>A reference genome for the long-term kleptoplast-retaining sea slug Elysia crispata morphotype clarki.</title>
        <authorList>
            <person name="Eastman K.E."/>
            <person name="Pendleton A.L."/>
            <person name="Shaikh M.A."/>
            <person name="Suttiyut T."/>
            <person name="Ogas R."/>
            <person name="Tomko P."/>
            <person name="Gavelis G."/>
            <person name="Widhalm J.R."/>
            <person name="Wisecaver J.H."/>
        </authorList>
    </citation>
    <scope>NUCLEOTIDE SEQUENCE</scope>
    <source>
        <strain evidence="1">ECLA1</strain>
    </source>
</reference>
<dbReference type="Proteomes" id="UP001283361">
    <property type="component" value="Unassembled WGS sequence"/>
</dbReference>
<keyword evidence="2" id="KW-1185">Reference proteome</keyword>
<dbReference type="Gene3D" id="2.60.120.260">
    <property type="entry name" value="Galactose-binding domain-like"/>
    <property type="match status" value="1"/>
</dbReference>
<comment type="caution">
    <text evidence="1">The sequence shown here is derived from an EMBL/GenBank/DDBJ whole genome shotgun (WGS) entry which is preliminary data.</text>
</comment>
<protein>
    <submittedName>
        <fullName evidence="1">Uncharacterized protein</fullName>
    </submittedName>
</protein>